<evidence type="ECO:0000313" key="7">
    <source>
        <dbReference type="Proteomes" id="UP000469380"/>
    </source>
</evidence>
<keyword evidence="5" id="KW-0414">Isoprene biosynthesis</keyword>
<comment type="function">
    <text evidence="5">Catalyzes the conversion of 1-hydroxy-2-methyl-2-(E)-butenyl 4-diphosphate (HMBPP) into a mixture of isopentenyl diphosphate (IPP) and dimethylallyl diphosphate (DMAPP). Acts in the terminal step of the DOXP/MEP pathway for isoprenoid precursor biosynthesis.</text>
</comment>
<protein>
    <recommendedName>
        <fullName evidence="5">4-hydroxy-3-methylbut-2-enyl diphosphate reductase</fullName>
        <shortName evidence="5">HMBPP reductase</shortName>
        <ecNumber evidence="5">1.17.7.4</ecNumber>
    </recommendedName>
</protein>
<name>A0A6N9JMN1_9ACTN</name>
<feature type="binding site" evidence="5">
    <location>
        <position position="181"/>
    </location>
    <ligand>
        <name>(2E)-4-hydroxy-3-methylbut-2-enyl diphosphate</name>
        <dbReference type="ChEBI" id="CHEBI:128753"/>
    </ligand>
</feature>
<comment type="pathway">
    <text evidence="5">Isoprenoid biosynthesis; dimethylallyl diphosphate biosynthesis; dimethylallyl diphosphate from (2E)-4-hydroxy-3-methylbutenyl diphosphate: step 1/1.</text>
</comment>
<feature type="binding site" evidence="5">
    <location>
        <position position="143"/>
    </location>
    <ligand>
        <name>isopentenyl diphosphate</name>
        <dbReference type="ChEBI" id="CHEBI:128769"/>
    </ligand>
</feature>
<feature type="binding site" evidence="5">
    <location>
        <position position="93"/>
    </location>
    <ligand>
        <name>isopentenyl diphosphate</name>
        <dbReference type="ChEBI" id="CHEBI:128769"/>
    </ligand>
</feature>
<dbReference type="GO" id="GO:0016114">
    <property type="term" value="P:terpenoid biosynthetic process"/>
    <property type="evidence" value="ECO:0007669"/>
    <property type="project" value="UniProtKB-UniRule"/>
</dbReference>
<feature type="binding site" evidence="5">
    <location>
        <position position="239"/>
    </location>
    <ligand>
        <name>isopentenyl diphosphate</name>
        <dbReference type="ChEBI" id="CHEBI:128769"/>
    </ligand>
</feature>
<feature type="binding site" evidence="5">
    <location>
        <position position="143"/>
    </location>
    <ligand>
        <name>(2E)-4-hydroxy-3-methylbut-2-enyl diphosphate</name>
        <dbReference type="ChEBI" id="CHEBI:128753"/>
    </ligand>
</feature>
<keyword evidence="1 5" id="KW-0004">4Fe-4S</keyword>
<feature type="binding site" evidence="5">
    <location>
        <position position="239"/>
    </location>
    <ligand>
        <name>(2E)-4-hydroxy-3-methylbut-2-enyl diphosphate</name>
        <dbReference type="ChEBI" id="CHEBI:128753"/>
    </ligand>
</feature>
<feature type="binding site" evidence="5">
    <location>
        <position position="115"/>
    </location>
    <ligand>
        <name>[4Fe-4S] cluster</name>
        <dbReference type="ChEBI" id="CHEBI:49883"/>
    </ligand>
</feature>
<dbReference type="AlphaFoldDB" id="A0A6N9JMN1"/>
<evidence type="ECO:0000256" key="1">
    <source>
        <dbReference type="ARBA" id="ARBA00022485"/>
    </source>
</evidence>
<dbReference type="GO" id="GO:0046872">
    <property type="term" value="F:metal ion binding"/>
    <property type="evidence" value="ECO:0007669"/>
    <property type="project" value="UniProtKB-KW"/>
</dbReference>
<comment type="catalytic activity">
    <reaction evidence="5">
        <text>dimethylallyl diphosphate + 2 oxidized [2Fe-2S]-[ferredoxin] + H2O = (2E)-4-hydroxy-3-methylbut-2-enyl diphosphate + 2 reduced [2Fe-2S]-[ferredoxin] + 2 H(+)</text>
        <dbReference type="Rhea" id="RHEA:24825"/>
        <dbReference type="Rhea" id="RHEA-COMP:10000"/>
        <dbReference type="Rhea" id="RHEA-COMP:10001"/>
        <dbReference type="ChEBI" id="CHEBI:15377"/>
        <dbReference type="ChEBI" id="CHEBI:15378"/>
        <dbReference type="ChEBI" id="CHEBI:33737"/>
        <dbReference type="ChEBI" id="CHEBI:33738"/>
        <dbReference type="ChEBI" id="CHEBI:57623"/>
        <dbReference type="ChEBI" id="CHEBI:128753"/>
        <dbReference type="EC" id="1.17.7.4"/>
    </reaction>
</comment>
<comment type="catalytic activity">
    <reaction evidence="5">
        <text>isopentenyl diphosphate + 2 oxidized [2Fe-2S]-[ferredoxin] + H2O = (2E)-4-hydroxy-3-methylbut-2-enyl diphosphate + 2 reduced [2Fe-2S]-[ferredoxin] + 2 H(+)</text>
        <dbReference type="Rhea" id="RHEA:24488"/>
        <dbReference type="Rhea" id="RHEA-COMP:10000"/>
        <dbReference type="Rhea" id="RHEA-COMP:10001"/>
        <dbReference type="ChEBI" id="CHEBI:15377"/>
        <dbReference type="ChEBI" id="CHEBI:15378"/>
        <dbReference type="ChEBI" id="CHEBI:33737"/>
        <dbReference type="ChEBI" id="CHEBI:33738"/>
        <dbReference type="ChEBI" id="CHEBI:128753"/>
        <dbReference type="ChEBI" id="CHEBI:128769"/>
        <dbReference type="EC" id="1.17.7.4"/>
    </reaction>
</comment>
<dbReference type="UniPathway" id="UPA00059">
    <property type="reaction ID" value="UER00105"/>
</dbReference>
<comment type="caution">
    <text evidence="5">Lacks conserved residue(s) required for the propagation of feature annotation.</text>
</comment>
<dbReference type="CDD" id="cd13944">
    <property type="entry name" value="lytB_ispH"/>
    <property type="match status" value="1"/>
</dbReference>
<dbReference type="EMBL" id="WWSR01000024">
    <property type="protein sequence ID" value="MZJ40275.1"/>
    <property type="molecule type" value="Genomic_DNA"/>
</dbReference>
<evidence type="ECO:0000256" key="2">
    <source>
        <dbReference type="ARBA" id="ARBA00022723"/>
    </source>
</evidence>
<keyword evidence="2 5" id="KW-0479">Metal-binding</keyword>
<feature type="binding site" evidence="5">
    <location>
        <position position="209"/>
    </location>
    <ligand>
        <name>[4Fe-4S] cluster</name>
        <dbReference type="ChEBI" id="CHEBI:49883"/>
    </ligand>
</feature>
<dbReference type="UniPathway" id="UPA00056">
    <property type="reaction ID" value="UER00097"/>
</dbReference>
<sequence length="299" mass="31332">MSENVTNTAATASDQVTAPTIEIAAHAGTCYGVQRALDMALAAAPQAGECTQVHTLGPLIHNPIVVRELAEAGVGLAETLDDAATGTVIIRAHGVVPRVIDAARERGLNVVDATCPYVKKVHVAAERLVREGYRVVVVGEPGHPEVEGILGHAGNDAQVVSCAADANALSLKGKVGLVVQTTQTAQNLAEVVAAITPRVQELRVINTICAATSERQQAAATLANRCDSMVVVGGKNSGNTRRLAQICADACEHTHHIEESSELQAAWFTDAHHIGITAGASTPQEHIERAVTRIKELCR</sequence>
<comment type="cofactor">
    <cofactor evidence="5">
        <name>[4Fe-4S] cluster</name>
        <dbReference type="ChEBI" id="CHEBI:49883"/>
    </cofactor>
    <text evidence="5">Binds 1 [4Fe-4S] cluster per subunit.</text>
</comment>
<dbReference type="Pfam" id="PF02401">
    <property type="entry name" value="LYTB"/>
    <property type="match status" value="1"/>
</dbReference>
<gene>
    <name evidence="5 6" type="primary">ispH</name>
    <name evidence="6" type="ORF">GT464_10080</name>
</gene>
<feature type="active site" description="Proton donor" evidence="5">
    <location>
        <position position="145"/>
    </location>
</feature>
<feature type="binding site" evidence="5">
    <location>
        <position position="237"/>
    </location>
    <ligand>
        <name>(2E)-4-hydroxy-3-methylbut-2-enyl diphosphate</name>
        <dbReference type="ChEBI" id="CHEBI:128753"/>
    </ligand>
</feature>
<evidence type="ECO:0000256" key="4">
    <source>
        <dbReference type="ARBA" id="ARBA00023014"/>
    </source>
</evidence>
<dbReference type="Proteomes" id="UP000469380">
    <property type="component" value="Unassembled WGS sequence"/>
</dbReference>
<dbReference type="PANTHER" id="PTHR30426">
    <property type="entry name" value="4-HYDROXY-3-METHYLBUT-2-ENYL DIPHOSPHATE REDUCTASE"/>
    <property type="match status" value="1"/>
</dbReference>
<evidence type="ECO:0000256" key="5">
    <source>
        <dbReference type="HAMAP-Rule" id="MF_00191"/>
    </source>
</evidence>
<comment type="caution">
    <text evidence="6">The sequence shown here is derived from an EMBL/GenBank/DDBJ whole genome shotgun (WGS) entry which is preliminary data.</text>
</comment>
<dbReference type="GO" id="GO:0051745">
    <property type="term" value="F:4-hydroxy-3-methylbut-2-enyl diphosphate reductase activity"/>
    <property type="evidence" value="ECO:0007669"/>
    <property type="project" value="UniProtKB-UniRule"/>
</dbReference>
<comment type="similarity">
    <text evidence="5">Belongs to the IspH family.</text>
</comment>
<feature type="binding site" evidence="5">
    <location>
        <position position="239"/>
    </location>
    <ligand>
        <name>dimethylallyl diphosphate</name>
        <dbReference type="ChEBI" id="CHEBI:57623"/>
    </ligand>
</feature>
<feature type="binding site" evidence="5">
    <location>
        <position position="237"/>
    </location>
    <ligand>
        <name>dimethylallyl diphosphate</name>
        <dbReference type="ChEBI" id="CHEBI:57623"/>
    </ligand>
</feature>
<dbReference type="PANTHER" id="PTHR30426:SF0">
    <property type="entry name" value="4-HYDROXY-3-METHYLBUT-2-ENYL DIPHOSPHATE REDUCTASE"/>
    <property type="match status" value="1"/>
</dbReference>
<feature type="binding site" evidence="5">
    <location>
        <position position="143"/>
    </location>
    <ligand>
        <name>dimethylallyl diphosphate</name>
        <dbReference type="ChEBI" id="CHEBI:57623"/>
    </ligand>
</feature>
<accession>A0A6N9JMN1</accession>
<feature type="binding site" evidence="5">
    <location>
        <position position="61"/>
    </location>
    <ligand>
        <name>isopentenyl diphosphate</name>
        <dbReference type="ChEBI" id="CHEBI:128769"/>
    </ligand>
</feature>
<dbReference type="GO" id="GO:0051539">
    <property type="term" value="F:4 iron, 4 sulfur cluster binding"/>
    <property type="evidence" value="ECO:0007669"/>
    <property type="project" value="UniProtKB-UniRule"/>
</dbReference>
<dbReference type="RefSeq" id="WP_161161045.1">
    <property type="nucleotide sequence ID" value="NZ_WWSR01000024.1"/>
</dbReference>
<dbReference type="NCBIfam" id="TIGR00216">
    <property type="entry name" value="ispH_lytB"/>
    <property type="match status" value="1"/>
</dbReference>
<dbReference type="GO" id="GO:0019288">
    <property type="term" value="P:isopentenyl diphosphate biosynthetic process, methylerythritol 4-phosphate pathway"/>
    <property type="evidence" value="ECO:0007669"/>
    <property type="project" value="UniProtKB-UniRule"/>
</dbReference>
<feature type="binding site" evidence="5">
    <location>
        <position position="30"/>
    </location>
    <ligand>
        <name>[4Fe-4S] cluster</name>
        <dbReference type="ChEBI" id="CHEBI:49883"/>
    </ligand>
</feature>
<evidence type="ECO:0000313" key="6">
    <source>
        <dbReference type="EMBL" id="MZJ40275.1"/>
    </source>
</evidence>
<dbReference type="Gene3D" id="3.40.50.11270">
    <property type="match status" value="1"/>
</dbReference>
<feature type="binding site" evidence="5">
    <location>
        <position position="61"/>
    </location>
    <ligand>
        <name>dimethylallyl diphosphate</name>
        <dbReference type="ChEBI" id="CHEBI:57623"/>
    </ligand>
</feature>
<comment type="pathway">
    <text evidence="5">Isoprenoid biosynthesis; isopentenyl diphosphate biosynthesis via DXP pathway; isopentenyl diphosphate from 1-deoxy-D-xylulose 5-phosphate: step 6/6.</text>
</comment>
<feature type="binding site" evidence="5">
    <location>
        <position position="281"/>
    </location>
    <ligand>
        <name>(2E)-4-hydroxy-3-methylbut-2-enyl diphosphate</name>
        <dbReference type="ChEBI" id="CHEBI:128753"/>
    </ligand>
</feature>
<feature type="binding site" evidence="5">
    <location>
        <position position="61"/>
    </location>
    <ligand>
        <name>(2E)-4-hydroxy-3-methylbut-2-enyl diphosphate</name>
        <dbReference type="ChEBI" id="CHEBI:128753"/>
    </ligand>
</feature>
<dbReference type="HAMAP" id="MF_00191">
    <property type="entry name" value="IspH"/>
    <property type="match status" value="1"/>
</dbReference>
<keyword evidence="3 5" id="KW-0408">Iron</keyword>
<organism evidence="6 7">
    <name type="scientific">Collinsella aerofaciens</name>
    <dbReference type="NCBI Taxonomy" id="74426"/>
    <lineage>
        <taxon>Bacteria</taxon>
        <taxon>Bacillati</taxon>
        <taxon>Actinomycetota</taxon>
        <taxon>Coriobacteriia</taxon>
        <taxon>Coriobacteriales</taxon>
        <taxon>Coriobacteriaceae</taxon>
        <taxon>Collinsella</taxon>
    </lineage>
</organism>
<reference evidence="6 7" key="1">
    <citation type="journal article" date="2019" name="Nat. Med.">
        <title>A library of human gut bacterial isolates paired with longitudinal multiomics data enables mechanistic microbiome research.</title>
        <authorList>
            <person name="Poyet M."/>
            <person name="Groussin M."/>
            <person name="Gibbons S.M."/>
            <person name="Avila-Pacheco J."/>
            <person name="Jiang X."/>
            <person name="Kearney S.M."/>
            <person name="Perrotta A.R."/>
            <person name="Berdy B."/>
            <person name="Zhao S."/>
            <person name="Lieberman T.D."/>
            <person name="Swanson P.K."/>
            <person name="Smith M."/>
            <person name="Roesemann S."/>
            <person name="Alexander J.E."/>
            <person name="Rich S.A."/>
            <person name="Livny J."/>
            <person name="Vlamakis H."/>
            <person name="Clish C."/>
            <person name="Bullock K."/>
            <person name="Deik A."/>
            <person name="Scott J."/>
            <person name="Pierce K.A."/>
            <person name="Xavier R.J."/>
            <person name="Alm E.J."/>
        </authorList>
    </citation>
    <scope>NUCLEOTIDE SEQUENCE [LARGE SCALE GENOMIC DNA]</scope>
    <source>
        <strain evidence="6 7">BIOML-A20</strain>
    </source>
</reference>
<keyword evidence="5 6" id="KW-0560">Oxidoreductase</keyword>
<evidence type="ECO:0000256" key="3">
    <source>
        <dbReference type="ARBA" id="ARBA00023004"/>
    </source>
</evidence>
<feature type="binding site" evidence="5">
    <location>
        <position position="93"/>
    </location>
    <ligand>
        <name>dimethylallyl diphosphate</name>
        <dbReference type="ChEBI" id="CHEBI:57623"/>
    </ligand>
</feature>
<keyword evidence="4 5" id="KW-0411">Iron-sulfur</keyword>
<dbReference type="EC" id="1.17.7.4" evidence="5"/>
<feature type="binding site" evidence="5">
    <location>
        <position position="93"/>
    </location>
    <ligand>
        <name>(2E)-4-hydroxy-3-methylbut-2-enyl diphosphate</name>
        <dbReference type="ChEBI" id="CHEBI:128753"/>
    </ligand>
</feature>
<feature type="binding site" evidence="5">
    <location>
        <position position="237"/>
    </location>
    <ligand>
        <name>isopentenyl diphosphate</name>
        <dbReference type="ChEBI" id="CHEBI:128769"/>
    </ligand>
</feature>
<dbReference type="Gene3D" id="3.40.1010.20">
    <property type="entry name" value="4-hydroxy-3-methylbut-2-enyl diphosphate reductase, catalytic domain"/>
    <property type="match status" value="2"/>
</dbReference>
<feature type="binding site" evidence="5">
    <location>
        <position position="281"/>
    </location>
    <ligand>
        <name>isopentenyl diphosphate</name>
        <dbReference type="ChEBI" id="CHEBI:128769"/>
    </ligand>
</feature>
<proteinExistence type="inferred from homology"/>
<dbReference type="GO" id="GO:0050992">
    <property type="term" value="P:dimethylallyl diphosphate biosynthetic process"/>
    <property type="evidence" value="ECO:0007669"/>
    <property type="project" value="UniProtKB-UniRule"/>
</dbReference>
<feature type="binding site" evidence="5">
    <location>
        <position position="281"/>
    </location>
    <ligand>
        <name>dimethylallyl diphosphate</name>
        <dbReference type="ChEBI" id="CHEBI:57623"/>
    </ligand>
</feature>
<dbReference type="InterPro" id="IPR003451">
    <property type="entry name" value="LytB/IspH"/>
</dbReference>